<keyword evidence="4" id="KW-0479">Metal-binding</keyword>
<evidence type="ECO:0000256" key="1">
    <source>
        <dbReference type="ARBA" id="ARBA00001946"/>
    </source>
</evidence>
<dbReference type="InterPro" id="IPR000023">
    <property type="entry name" value="Phosphofructokinase_dom"/>
</dbReference>
<evidence type="ECO:0000256" key="4">
    <source>
        <dbReference type="ARBA" id="ARBA00022723"/>
    </source>
</evidence>
<evidence type="ECO:0000256" key="8">
    <source>
        <dbReference type="ARBA" id="ARBA00048072"/>
    </source>
</evidence>
<comment type="catalytic activity">
    <reaction evidence="8">
        <text>beta-D-fructose 6-phosphate + diphosphate = beta-D-fructose 1,6-bisphosphate + phosphate + H(+)</text>
        <dbReference type="Rhea" id="RHEA:13613"/>
        <dbReference type="ChEBI" id="CHEBI:15378"/>
        <dbReference type="ChEBI" id="CHEBI:32966"/>
        <dbReference type="ChEBI" id="CHEBI:33019"/>
        <dbReference type="ChEBI" id="CHEBI:43474"/>
        <dbReference type="ChEBI" id="CHEBI:57634"/>
        <dbReference type="EC" id="2.7.1.90"/>
    </reaction>
</comment>
<dbReference type="eggNOG" id="COG0205">
    <property type="taxonomic scope" value="Bacteria"/>
</dbReference>
<evidence type="ECO:0000256" key="6">
    <source>
        <dbReference type="ARBA" id="ARBA00022842"/>
    </source>
</evidence>
<dbReference type="GO" id="GO:0046872">
    <property type="term" value="F:metal ion binding"/>
    <property type="evidence" value="ECO:0007669"/>
    <property type="project" value="UniProtKB-KW"/>
</dbReference>
<dbReference type="Pfam" id="PF13676">
    <property type="entry name" value="TIR_2"/>
    <property type="match status" value="1"/>
</dbReference>
<evidence type="ECO:0000256" key="7">
    <source>
        <dbReference type="ARBA" id="ARBA00038478"/>
    </source>
</evidence>
<dbReference type="AlphaFoldDB" id="B4S8G9"/>
<keyword evidence="5" id="KW-0418">Kinase</keyword>
<dbReference type="UniPathway" id="UPA00109">
    <property type="reaction ID" value="UER00182"/>
</dbReference>
<comment type="function">
    <text evidence="2">Catalyzes the phosphorylation of D-fructose 6-phosphate, the first committing step of glycolysis. Uses inorganic phosphate (PPi) as phosphoryl donor instead of ATP like common ATP-dependent phosphofructokinases (ATP-PFKs), which renders the reaction reversible, and can thus function both in glycolysis and gluconeogenesis. Consistently, PPi-PFK can replace the enzymes of both the forward (ATP-PFK) and reverse (fructose-bisphosphatase (FBPase)) reactions.</text>
</comment>
<dbReference type="RefSeq" id="WP_012505890.1">
    <property type="nucleotide sequence ID" value="NC_011059.1"/>
</dbReference>
<dbReference type="EMBL" id="CP001108">
    <property type="protein sequence ID" value="ACF46356.1"/>
    <property type="molecule type" value="Genomic_DNA"/>
</dbReference>
<keyword evidence="3" id="KW-0808">Transferase</keyword>
<organism evidence="10 11">
    <name type="scientific">Prosthecochloris aestuarii (strain DSM 271 / SK 413)</name>
    <dbReference type="NCBI Taxonomy" id="290512"/>
    <lineage>
        <taxon>Bacteria</taxon>
        <taxon>Pseudomonadati</taxon>
        <taxon>Chlorobiota</taxon>
        <taxon>Chlorobiia</taxon>
        <taxon>Chlorobiales</taxon>
        <taxon>Chlorobiaceae</taxon>
        <taxon>Prosthecochloris</taxon>
    </lineage>
</organism>
<evidence type="ECO:0000313" key="10">
    <source>
        <dbReference type="EMBL" id="ACF46356.1"/>
    </source>
</evidence>
<dbReference type="HOGENOM" id="CLU_404319_0_0_10"/>
<dbReference type="Gene3D" id="3.40.50.10140">
    <property type="entry name" value="Toll/interleukin-1 receptor homology (TIR) domain"/>
    <property type="match status" value="1"/>
</dbReference>
<feature type="domain" description="TIR" evidence="9">
    <location>
        <begin position="7"/>
        <end position="137"/>
    </location>
</feature>
<comment type="similarity">
    <text evidence="7">Belongs to the phosphofructokinase type A (PFKA) family.</text>
</comment>
<dbReference type="InterPro" id="IPR022953">
    <property type="entry name" value="ATP_PFK"/>
</dbReference>
<dbReference type="PANTHER" id="PTHR45770">
    <property type="entry name" value="ATP-DEPENDENT 6-PHOSPHOFRUCTOKINASE 1"/>
    <property type="match status" value="1"/>
</dbReference>
<evidence type="ECO:0000259" key="9">
    <source>
        <dbReference type="PROSITE" id="PS50104"/>
    </source>
</evidence>
<dbReference type="InterPro" id="IPR050929">
    <property type="entry name" value="PFKA"/>
</dbReference>
<name>B4S8G9_PROA2</name>
<dbReference type="Proteomes" id="UP000002725">
    <property type="component" value="Chromosome"/>
</dbReference>
<reference evidence="10" key="1">
    <citation type="submission" date="2008-06" db="EMBL/GenBank/DDBJ databases">
        <title>Complete sequence of chromosome of Prosthecochloris aestuarii DSM 271.</title>
        <authorList>
            <consortium name="US DOE Joint Genome Institute"/>
            <person name="Lucas S."/>
            <person name="Copeland A."/>
            <person name="Lapidus A."/>
            <person name="Glavina del Rio T."/>
            <person name="Dalin E."/>
            <person name="Tice H."/>
            <person name="Bruce D."/>
            <person name="Goodwin L."/>
            <person name="Pitluck S."/>
            <person name="Schmutz J."/>
            <person name="Larimer F."/>
            <person name="Land M."/>
            <person name="Hauser L."/>
            <person name="Kyrpides N."/>
            <person name="Anderson I."/>
            <person name="Liu Z."/>
            <person name="Li T."/>
            <person name="Zhao F."/>
            <person name="Overmann J."/>
            <person name="Bryant D.A."/>
            <person name="Richardson P."/>
        </authorList>
    </citation>
    <scope>NUCLEOTIDE SEQUENCE [LARGE SCALE GENOMIC DNA]</scope>
    <source>
        <strain evidence="10">DSM 271</strain>
    </source>
</reference>
<dbReference type="KEGG" id="paa:Paes_1331"/>
<dbReference type="InterPro" id="IPR000157">
    <property type="entry name" value="TIR_dom"/>
</dbReference>
<dbReference type="SUPFAM" id="SSF52200">
    <property type="entry name" value="Toll/Interleukin receptor TIR domain"/>
    <property type="match status" value="1"/>
</dbReference>
<comment type="cofactor">
    <cofactor evidence="1">
        <name>Mg(2+)</name>
        <dbReference type="ChEBI" id="CHEBI:18420"/>
    </cofactor>
</comment>
<dbReference type="InterPro" id="IPR035966">
    <property type="entry name" value="PKF_sf"/>
</dbReference>
<dbReference type="InterPro" id="IPR035897">
    <property type="entry name" value="Toll_tir_struct_dom_sf"/>
</dbReference>
<evidence type="ECO:0000256" key="2">
    <source>
        <dbReference type="ARBA" id="ARBA00003138"/>
    </source>
</evidence>
<sequence>MPENALKPPTIFLSYPSKEESFVARICYYLERQARVKCYFNPEQKIAGDFEQRIQQAAQESDYFVLFLSGNTTSSKWQKTELQHWRKAHPDMLTRIIVVNLHTMMLDDKPNELPPNLERIIISEPEKQGVYCSEQILKLFALPAAPFDGLPVTIQVLYEKEIINAYMRNNGQLPDTLISKGYPPTWPKVRKIQSSTTSNPLNEKKFGTYRAPDSSISVDARHQTGNNAHCTDTCQLDLTFPEAGPRQTIIIPSNPFNVAILVSGGIAPGINSIISAIAERHETYQNEYRNTYHIQHHTVNLNSCMEGFNALFEIGGQIFELDKQLINHEANNGGSVIPTARADDLLPHDPDKRYTKLRRIVHTLEQRDISILYIIGGEGSMRAAHAIWTIFHKRYPNKRLSVIGIPKTMDNDILWVWQSIGFPSAVEKARQIIIQLAIEATSNPRVCIMQLFGSSSGYVVSHAALASNMCDLALIPELEFSMHDVCEYMGAKLQERRNKPNTSPYGLIVMAETAIPSDFMDYIDNKNVGLTEDEITALHHFNVNNRKVIGQTPDHLRNAGLKIVSKILETYINQRLSIEYNDNYWKKYRVFTNAPRHIVRSVEPSTNDVAYGIRLGTMAVDMAMAGYTDCIVSQWLTEYVAVPLELVTLGRKEVPLDGIFWKTVIAKTGQIEFESLSGIK</sequence>
<gene>
    <name evidence="10" type="ordered locus">Paes_1331</name>
</gene>
<dbReference type="SUPFAM" id="SSF53784">
    <property type="entry name" value="Phosphofructokinase"/>
    <property type="match status" value="1"/>
</dbReference>
<dbReference type="GO" id="GO:0003872">
    <property type="term" value="F:6-phosphofructokinase activity"/>
    <property type="evidence" value="ECO:0007669"/>
    <property type="project" value="InterPro"/>
</dbReference>
<dbReference type="Gene3D" id="3.40.50.450">
    <property type="match status" value="1"/>
</dbReference>
<dbReference type="STRING" id="290512.Paes_1331"/>
<proteinExistence type="inferred from homology"/>
<dbReference type="Gene3D" id="3.40.50.460">
    <property type="entry name" value="Phosphofructokinase domain"/>
    <property type="match status" value="1"/>
</dbReference>
<dbReference type="GO" id="GO:0006002">
    <property type="term" value="P:fructose 6-phosphate metabolic process"/>
    <property type="evidence" value="ECO:0007669"/>
    <property type="project" value="InterPro"/>
</dbReference>
<dbReference type="SMART" id="SM00255">
    <property type="entry name" value="TIR"/>
    <property type="match status" value="1"/>
</dbReference>
<dbReference type="PRINTS" id="PR00476">
    <property type="entry name" value="PHFRCTKINASE"/>
</dbReference>
<dbReference type="Pfam" id="PF00365">
    <property type="entry name" value="PFK"/>
    <property type="match status" value="1"/>
</dbReference>
<dbReference type="GO" id="GO:0047334">
    <property type="term" value="F:diphosphate-fructose-6-phosphate 1-phosphotransferase activity"/>
    <property type="evidence" value="ECO:0007669"/>
    <property type="project" value="UniProtKB-EC"/>
</dbReference>
<accession>B4S8G9</accession>
<evidence type="ECO:0000313" key="11">
    <source>
        <dbReference type="Proteomes" id="UP000002725"/>
    </source>
</evidence>
<evidence type="ECO:0000256" key="3">
    <source>
        <dbReference type="ARBA" id="ARBA00022679"/>
    </source>
</evidence>
<keyword evidence="11" id="KW-1185">Reference proteome</keyword>
<keyword evidence="6" id="KW-0460">Magnesium</keyword>
<dbReference type="GO" id="GO:0007165">
    <property type="term" value="P:signal transduction"/>
    <property type="evidence" value="ECO:0007669"/>
    <property type="project" value="InterPro"/>
</dbReference>
<protein>
    <submittedName>
        <fullName evidence="10">Phosphofructokinase</fullName>
    </submittedName>
</protein>
<dbReference type="PROSITE" id="PS50104">
    <property type="entry name" value="TIR"/>
    <property type="match status" value="1"/>
</dbReference>
<evidence type="ECO:0000256" key="5">
    <source>
        <dbReference type="ARBA" id="ARBA00022777"/>
    </source>
</evidence>